<dbReference type="InterPro" id="IPR006379">
    <property type="entry name" value="HAD-SF_hydro_IIB"/>
</dbReference>
<dbReference type="Proteomes" id="UP000298218">
    <property type="component" value="Unassembled WGS sequence"/>
</dbReference>
<dbReference type="Pfam" id="PF00982">
    <property type="entry name" value="Glyco_transf_20"/>
    <property type="match status" value="1"/>
</dbReference>
<comment type="similarity">
    <text evidence="2">Belongs to the glycosyltransferase 20 family.</text>
</comment>
<dbReference type="NCBIfam" id="TIGR01484">
    <property type="entry name" value="HAD-SF-IIB"/>
    <property type="match status" value="1"/>
</dbReference>
<dbReference type="Gene3D" id="3.40.50.2000">
    <property type="entry name" value="Glycogen Phosphorylase B"/>
    <property type="match status" value="2"/>
</dbReference>
<dbReference type="InterPro" id="IPR003337">
    <property type="entry name" value="Trehalose_PPase"/>
</dbReference>
<dbReference type="PANTHER" id="PTHR10788">
    <property type="entry name" value="TREHALOSE-6-PHOSPHATE SYNTHASE"/>
    <property type="match status" value="1"/>
</dbReference>
<proteinExistence type="inferred from homology"/>
<evidence type="ECO:0000256" key="2">
    <source>
        <dbReference type="ARBA" id="ARBA00008799"/>
    </source>
</evidence>
<evidence type="ECO:0000256" key="1">
    <source>
        <dbReference type="ARBA" id="ARBA00006330"/>
    </source>
</evidence>
<dbReference type="InterPro" id="IPR023214">
    <property type="entry name" value="HAD_sf"/>
</dbReference>
<dbReference type="GO" id="GO:0003825">
    <property type="term" value="F:alpha,alpha-trehalose-phosphate synthase (UDP-forming) activity"/>
    <property type="evidence" value="ECO:0007669"/>
    <property type="project" value="TreeGrafter"/>
</dbReference>
<evidence type="ECO:0000313" key="4">
    <source>
        <dbReference type="Proteomes" id="UP000298218"/>
    </source>
</evidence>
<dbReference type="Gene3D" id="3.40.50.1000">
    <property type="entry name" value="HAD superfamily/HAD-like"/>
    <property type="match status" value="1"/>
</dbReference>
<dbReference type="NCBIfam" id="NF011071">
    <property type="entry name" value="PRK14501.1"/>
    <property type="match status" value="1"/>
</dbReference>
<dbReference type="PANTHER" id="PTHR10788:SF106">
    <property type="entry name" value="BCDNA.GH08860"/>
    <property type="match status" value="1"/>
</dbReference>
<accession>A0A4Y8KTD0</accession>
<protein>
    <submittedName>
        <fullName evidence="3">Bifunctional alpha,alpha-trehalose-phosphate synthase (UDP-forming)/trehalose-phosphatase</fullName>
    </submittedName>
</protein>
<comment type="caution">
    <text evidence="3">The sequence shown here is derived from an EMBL/GenBank/DDBJ whole genome shotgun (WGS) entry which is preliminary data.</text>
</comment>
<dbReference type="GO" id="GO:0005992">
    <property type="term" value="P:trehalose biosynthetic process"/>
    <property type="evidence" value="ECO:0007669"/>
    <property type="project" value="InterPro"/>
</dbReference>
<dbReference type="GO" id="GO:0016791">
    <property type="term" value="F:phosphatase activity"/>
    <property type="evidence" value="ECO:0007669"/>
    <property type="project" value="UniProtKB-ARBA"/>
</dbReference>
<dbReference type="SUPFAM" id="SSF56784">
    <property type="entry name" value="HAD-like"/>
    <property type="match status" value="1"/>
</dbReference>
<reference evidence="3 4" key="1">
    <citation type="submission" date="2019-03" db="EMBL/GenBank/DDBJ databases">
        <title>Genomics of glacier-inhabiting Cryobacterium strains.</title>
        <authorList>
            <person name="Liu Q."/>
            <person name="Xin Y.-H."/>
        </authorList>
    </citation>
    <scope>NUCLEOTIDE SEQUENCE [LARGE SCALE GENOMIC DNA]</scope>
    <source>
        <strain evidence="3 4">CGMCC 1.4292</strain>
    </source>
</reference>
<dbReference type="InterPro" id="IPR001830">
    <property type="entry name" value="Glyco_trans_20"/>
</dbReference>
<dbReference type="Gene3D" id="3.30.70.1020">
    <property type="entry name" value="Trehalose-6-phosphate phosphatase related protein, domain 2"/>
    <property type="match status" value="1"/>
</dbReference>
<dbReference type="NCBIfam" id="TIGR00685">
    <property type="entry name" value="T6PP"/>
    <property type="match status" value="1"/>
</dbReference>
<dbReference type="SUPFAM" id="SSF53756">
    <property type="entry name" value="UDP-Glycosyltransferase/glycogen phosphorylase"/>
    <property type="match status" value="1"/>
</dbReference>
<dbReference type="OrthoDB" id="9761633at2"/>
<dbReference type="CDD" id="cd01627">
    <property type="entry name" value="HAD_TPP"/>
    <property type="match status" value="1"/>
</dbReference>
<dbReference type="RefSeq" id="WP_134174124.1">
    <property type="nucleotide sequence ID" value="NZ_SODI01000001.1"/>
</dbReference>
<comment type="similarity">
    <text evidence="1">In the C-terminal section; belongs to the trehalose phosphatase family.</text>
</comment>
<keyword evidence="4" id="KW-1185">Reference proteome</keyword>
<dbReference type="Pfam" id="PF02358">
    <property type="entry name" value="Trehalose_PPase"/>
    <property type="match status" value="1"/>
</dbReference>
<dbReference type="AlphaFoldDB" id="A0A4Y8KTD0"/>
<dbReference type="EMBL" id="SOHQ01000028">
    <property type="protein sequence ID" value="TFD78570.1"/>
    <property type="molecule type" value="Genomic_DNA"/>
</dbReference>
<name>A0A4Y8KTD0_9MICO</name>
<gene>
    <name evidence="3" type="ORF">E3T53_10335</name>
</gene>
<evidence type="ECO:0000313" key="3">
    <source>
        <dbReference type="EMBL" id="TFD78570.1"/>
    </source>
</evidence>
<sequence length="764" mass="83927">MPHRRSTRCALGCTRNGCLISPSVEPAAPIGTFTFVVVSNRLPVDFEEAPDGSTIWRTSPGGLVTALEPLMRSSGGAWIGWPGVADCDVEPFENDGISIVPVCLSARELEEYYEGFSNDTLWPLYHDVIASPSFHRETWDAYVTVNRRFAEAAMASAAEGATVWVHDYQLQLVPRMLRDARPDLVIGFFNHIPFPSYGIYAQLPWRKQILHGLLGADVIGFQRLEDAGNFTRAVRRLYGYPTRGVVIDVPTDTRQTRRVVAKHFPISIDAAGYEEMARRPEIQARARQIREDLGNPKTVILGVDRLDYTKGIGHRIKAFGELLADGRLSVEDVTLVQIASPSREQVGSYMALRDDIELAVGRLNGDFSTISHTAISYHHHGYPREEMVAMFLAADVMLVTALRDGMNLVAKEYVAVRFDGDGVLVLSEFAGAADELKQAILINPHDIEGMKDAIVRAVEMPRRDRTRRMRALRRRVFDHDVAAWSASFLSALSGGAAVKAGISDALGATLEELANSESLLVALDFDGTLAPHVDRPEDARAVQGTREAVQRLLDLPEVRVAFVSGRALVSLQQVAEPQPDVLLTGSHGIEMKLDNPEIELNLVSAELEHLDTLVRVLTAISDSVTGTSIERKPAGMALHTRLATPQDGEQAQAEARRLLGDELPGLTVREGKNVLEFSVRSSTKGDALQLLRAHVGAERVLYAGDDVTDEDAFAVLGPDDVGIKIGPGPTLAGYRVRSPNEVTQLINRLADLRVARDWRPRETF</sequence>
<organism evidence="3 4">
    <name type="scientific">Cryobacterium psychrophilum</name>
    <dbReference type="NCBI Taxonomy" id="41988"/>
    <lineage>
        <taxon>Bacteria</taxon>
        <taxon>Bacillati</taxon>
        <taxon>Actinomycetota</taxon>
        <taxon>Actinomycetes</taxon>
        <taxon>Micrococcales</taxon>
        <taxon>Microbacteriaceae</taxon>
        <taxon>Cryobacterium</taxon>
    </lineage>
</organism>
<dbReference type="CDD" id="cd03788">
    <property type="entry name" value="GT20_TPS"/>
    <property type="match status" value="1"/>
</dbReference>
<dbReference type="InterPro" id="IPR036412">
    <property type="entry name" value="HAD-like_sf"/>
</dbReference>